<evidence type="ECO:0000313" key="3">
    <source>
        <dbReference type="Proteomes" id="UP000515908"/>
    </source>
</evidence>
<gene>
    <name evidence="2" type="ORF">ADEAN_000984500</name>
</gene>
<keyword evidence="3" id="KW-1185">Reference proteome</keyword>
<protein>
    <recommendedName>
        <fullName evidence="1">Reverse transcriptase domain-containing protein</fullName>
    </recommendedName>
</protein>
<accession>A0A7G2CRZ9</accession>
<dbReference type="AlphaFoldDB" id="A0A7G2CRZ9"/>
<dbReference type="EMBL" id="LR877169">
    <property type="protein sequence ID" value="CAD2222305.1"/>
    <property type="molecule type" value="Genomic_DNA"/>
</dbReference>
<name>A0A7G2CRZ9_9TRYP</name>
<reference evidence="2 3" key="1">
    <citation type="submission" date="2020-08" db="EMBL/GenBank/DDBJ databases">
        <authorList>
            <person name="Newling K."/>
            <person name="Davey J."/>
            <person name="Forrester S."/>
        </authorList>
    </citation>
    <scope>NUCLEOTIDE SEQUENCE [LARGE SCALE GENOMIC DNA]</scope>
    <source>
        <strain evidence="3">Crithidia deanei Carvalho (ATCC PRA-265)</strain>
    </source>
</reference>
<evidence type="ECO:0000313" key="2">
    <source>
        <dbReference type="EMBL" id="CAD2222305.1"/>
    </source>
</evidence>
<sequence length="259" mass="28997">MDDVLLLSTSPFAVRYIHQRLFEAKEFERIGYFANAKKMVRIAERREDGQIPWCGMVLHVSGGVSLDWSRLHSSFQQLSLLQQDLCGGGLGAPRRAGSAEELLGALLAVDAFVVKNVLTSRFSNPFLLSPSLNSVNRILQNYFELGVCWSRCIALKMLWYFRVNVLSAHFSAGPLVRAFARRVFLSVKKVVARLKADVNTHPFDFATIESCVVFSFWNEVTSLLGGCFSDAPSAMEMGEMKPLYDAARARLDSFFPLGR</sequence>
<proteinExistence type="predicted"/>
<organism evidence="2 3">
    <name type="scientific">Angomonas deanei</name>
    <dbReference type="NCBI Taxonomy" id="59799"/>
    <lineage>
        <taxon>Eukaryota</taxon>
        <taxon>Discoba</taxon>
        <taxon>Euglenozoa</taxon>
        <taxon>Kinetoplastea</taxon>
        <taxon>Metakinetoplastina</taxon>
        <taxon>Trypanosomatida</taxon>
        <taxon>Trypanosomatidae</taxon>
        <taxon>Strigomonadinae</taxon>
        <taxon>Angomonas</taxon>
    </lineage>
</organism>
<dbReference type="Proteomes" id="UP000515908">
    <property type="component" value="Chromosome 25"/>
</dbReference>
<dbReference type="VEuPathDB" id="TriTrypDB:ADEAN_000984500"/>
<dbReference type="PROSITE" id="PS50878">
    <property type="entry name" value="RT_POL"/>
    <property type="match status" value="1"/>
</dbReference>
<dbReference type="InterPro" id="IPR000477">
    <property type="entry name" value="RT_dom"/>
</dbReference>
<feature type="domain" description="Reverse transcriptase" evidence="1">
    <location>
        <begin position="1"/>
        <end position="58"/>
    </location>
</feature>
<evidence type="ECO:0000259" key="1">
    <source>
        <dbReference type="PROSITE" id="PS50878"/>
    </source>
</evidence>